<sequence length="136" mass="15647">MEYLQDKLKAMDAAMKKDRETNEKHQLTQSNSAAKNDRESIGRNLAGITEAIGQLGQQGSLKLTELQIESNEVLYKHLSWIVHEQMRKEIQPLKSTENLNRFKKSSDLDLRMISFRSCKENPSKRAGKYIIQPTIN</sequence>
<protein>
    <submittedName>
        <fullName evidence="2">Uncharacterized protein</fullName>
    </submittedName>
</protein>
<accession>A0A182JSR0</accession>
<dbReference type="Proteomes" id="UP000075881">
    <property type="component" value="Unassembled WGS sequence"/>
</dbReference>
<organism evidence="2 3">
    <name type="scientific">Anopheles christyi</name>
    <dbReference type="NCBI Taxonomy" id="43041"/>
    <lineage>
        <taxon>Eukaryota</taxon>
        <taxon>Metazoa</taxon>
        <taxon>Ecdysozoa</taxon>
        <taxon>Arthropoda</taxon>
        <taxon>Hexapoda</taxon>
        <taxon>Insecta</taxon>
        <taxon>Pterygota</taxon>
        <taxon>Neoptera</taxon>
        <taxon>Endopterygota</taxon>
        <taxon>Diptera</taxon>
        <taxon>Nematocera</taxon>
        <taxon>Culicoidea</taxon>
        <taxon>Culicidae</taxon>
        <taxon>Anophelinae</taxon>
        <taxon>Anopheles</taxon>
    </lineage>
</organism>
<evidence type="ECO:0000256" key="1">
    <source>
        <dbReference type="SAM" id="MobiDB-lite"/>
    </source>
</evidence>
<proteinExistence type="predicted"/>
<dbReference type="EnsemblMetazoa" id="ACHR001542-RA">
    <property type="protein sequence ID" value="ACHR001542-PA"/>
    <property type="gene ID" value="ACHR001542"/>
</dbReference>
<feature type="compositionally biased region" description="Basic and acidic residues" evidence="1">
    <location>
        <begin position="16"/>
        <end position="26"/>
    </location>
</feature>
<keyword evidence="3" id="KW-1185">Reference proteome</keyword>
<dbReference type="VEuPathDB" id="VectorBase:ACHR001542"/>
<reference evidence="3" key="1">
    <citation type="submission" date="2013-03" db="EMBL/GenBank/DDBJ databases">
        <title>The Genome Sequence of Anopheles christyi ACHKN1017.</title>
        <authorList>
            <consortium name="The Broad Institute Genomics Platform"/>
            <person name="Neafsey D.E."/>
            <person name="Besansky N."/>
            <person name="Walker B."/>
            <person name="Young S.K."/>
            <person name="Zeng Q."/>
            <person name="Gargeya S."/>
            <person name="Fitzgerald M."/>
            <person name="Haas B."/>
            <person name="Abouelleil A."/>
            <person name="Allen A.W."/>
            <person name="Alvarado L."/>
            <person name="Arachchi H.M."/>
            <person name="Berlin A.M."/>
            <person name="Chapman S.B."/>
            <person name="Gainer-Dewar J."/>
            <person name="Goldberg J."/>
            <person name="Griggs A."/>
            <person name="Gujja S."/>
            <person name="Hansen M."/>
            <person name="Howarth C."/>
            <person name="Imamovic A."/>
            <person name="Ireland A."/>
            <person name="Larimer J."/>
            <person name="McCowan C."/>
            <person name="Murphy C."/>
            <person name="Pearson M."/>
            <person name="Poon T.W."/>
            <person name="Priest M."/>
            <person name="Roberts A."/>
            <person name="Saif S."/>
            <person name="Shea T."/>
            <person name="Sisk P."/>
            <person name="Sykes S."/>
            <person name="Wortman J."/>
            <person name="Nusbaum C."/>
            <person name="Birren B."/>
        </authorList>
    </citation>
    <scope>NUCLEOTIDE SEQUENCE [LARGE SCALE GENOMIC DNA]</scope>
    <source>
        <strain evidence="3">ACHKN1017</strain>
    </source>
</reference>
<name>A0A182JSR0_9DIPT</name>
<dbReference type="AlphaFoldDB" id="A0A182JSR0"/>
<evidence type="ECO:0000313" key="2">
    <source>
        <dbReference type="EnsemblMetazoa" id="ACHR001542-PA"/>
    </source>
</evidence>
<evidence type="ECO:0000313" key="3">
    <source>
        <dbReference type="Proteomes" id="UP000075881"/>
    </source>
</evidence>
<reference evidence="2" key="2">
    <citation type="submission" date="2020-05" db="UniProtKB">
        <authorList>
            <consortium name="EnsemblMetazoa"/>
        </authorList>
    </citation>
    <scope>IDENTIFICATION</scope>
    <source>
        <strain evidence="2">ACHKN1017</strain>
    </source>
</reference>
<feature type="region of interest" description="Disordered" evidence="1">
    <location>
        <begin position="16"/>
        <end position="41"/>
    </location>
</feature>